<dbReference type="Proteomes" id="UP001205867">
    <property type="component" value="Unassembled WGS sequence"/>
</dbReference>
<evidence type="ECO:0000313" key="1">
    <source>
        <dbReference type="EMBL" id="MCV7629069.1"/>
    </source>
</evidence>
<evidence type="ECO:0000313" key="2">
    <source>
        <dbReference type="Proteomes" id="UP001205867"/>
    </source>
</evidence>
<dbReference type="RefSeq" id="WP_406922068.1">
    <property type="nucleotide sequence ID" value="NZ_JBIQED010000028.1"/>
</dbReference>
<sequence length="386" mass="41927">MEDPLGSNFKRVRLTGTRFNGGRLPVDSLIELQKYQDVLRIAAEAEWNRDHPGQDSPADLKDSVSLAIERIDEGSADVLLVFEQVQEYQQYQAEARAVTDSIVKAAYSGATIPKLEGLSDSEEYSFRTTVSQIGSTLEPGQTMELYLSDPSAPPITISSESRVKASENLLAGVDFLLAPEVIATPNDSSRVDVSLIGKITALDAERATYNFVQSDGTEIKGRYGNCPHLVEDLRSVLNTTSDGPLTRVSGELRTYTTDAPRLWTTTGVEQLQYDDTESGRRLTELASLNSDWDGAGAPPISSVALDAAQTILRAIEAARFPRPGIFPTPDGGVLIEWGNSESVESVEILEDASFETFRLPAGKSQGEHGSGINIDEAIDFVKRVKA</sequence>
<accession>A0AAP3AH45</accession>
<protein>
    <submittedName>
        <fullName evidence="1">Uncharacterized protein</fullName>
    </submittedName>
</protein>
<comment type="caution">
    <text evidence="1">The sequence shown here is derived from an EMBL/GenBank/DDBJ whole genome shotgun (WGS) entry which is preliminary data.</text>
</comment>
<organism evidence="1 2">
    <name type="scientific">Micrococcus luteus</name>
    <name type="common">Micrococcus lysodeikticus</name>
    <dbReference type="NCBI Taxonomy" id="1270"/>
    <lineage>
        <taxon>Bacteria</taxon>
        <taxon>Bacillati</taxon>
        <taxon>Actinomycetota</taxon>
        <taxon>Actinomycetes</taxon>
        <taxon>Micrococcales</taxon>
        <taxon>Micrococcaceae</taxon>
        <taxon>Micrococcus</taxon>
    </lineage>
</organism>
<reference evidence="1" key="1">
    <citation type="submission" date="2023-06" db="EMBL/GenBank/DDBJ databases">
        <title>lsaBGC provides a comprehensive framework for evolutionary analysis of biosynthetic gene clusters within focal taxa.</title>
        <authorList>
            <person name="Salamzade R."/>
            <person name="Sandstrom S."/>
            <person name="Kalan L.R."/>
        </authorList>
    </citation>
    <scope>NUCLEOTIDE SEQUENCE</scope>
    <source>
        <strain evidence="1">P3-SID899</strain>
    </source>
</reference>
<proteinExistence type="predicted"/>
<gene>
    <name evidence="1" type="ORF">M3A82_006915</name>
</gene>
<name>A0AAP3AH45_MICLU</name>
<dbReference type="EMBL" id="JALXKZ020000013">
    <property type="protein sequence ID" value="MCV7629069.1"/>
    <property type="molecule type" value="Genomic_DNA"/>
</dbReference>
<dbReference type="AlphaFoldDB" id="A0AAP3AH45"/>